<organism evidence="5 6">
    <name type="scientific">Choiromyces venosus 120613-1</name>
    <dbReference type="NCBI Taxonomy" id="1336337"/>
    <lineage>
        <taxon>Eukaryota</taxon>
        <taxon>Fungi</taxon>
        <taxon>Dikarya</taxon>
        <taxon>Ascomycota</taxon>
        <taxon>Pezizomycotina</taxon>
        <taxon>Pezizomycetes</taxon>
        <taxon>Pezizales</taxon>
        <taxon>Tuberaceae</taxon>
        <taxon>Choiromyces</taxon>
    </lineage>
</organism>
<feature type="transmembrane region" description="Helical" evidence="3">
    <location>
        <begin position="437"/>
        <end position="460"/>
    </location>
</feature>
<dbReference type="InterPro" id="IPR003734">
    <property type="entry name" value="DUF155"/>
</dbReference>
<evidence type="ECO:0000259" key="4">
    <source>
        <dbReference type="Pfam" id="PF02582"/>
    </source>
</evidence>
<reference evidence="5 6" key="1">
    <citation type="journal article" date="2018" name="Nat. Ecol. Evol.">
        <title>Pezizomycetes genomes reveal the molecular basis of ectomycorrhizal truffle lifestyle.</title>
        <authorList>
            <person name="Murat C."/>
            <person name="Payen T."/>
            <person name="Noel B."/>
            <person name="Kuo A."/>
            <person name="Morin E."/>
            <person name="Chen J."/>
            <person name="Kohler A."/>
            <person name="Krizsan K."/>
            <person name="Balestrini R."/>
            <person name="Da Silva C."/>
            <person name="Montanini B."/>
            <person name="Hainaut M."/>
            <person name="Levati E."/>
            <person name="Barry K.W."/>
            <person name="Belfiori B."/>
            <person name="Cichocki N."/>
            <person name="Clum A."/>
            <person name="Dockter R.B."/>
            <person name="Fauchery L."/>
            <person name="Guy J."/>
            <person name="Iotti M."/>
            <person name="Le Tacon F."/>
            <person name="Lindquist E.A."/>
            <person name="Lipzen A."/>
            <person name="Malagnac F."/>
            <person name="Mello A."/>
            <person name="Molinier V."/>
            <person name="Miyauchi S."/>
            <person name="Poulain J."/>
            <person name="Riccioni C."/>
            <person name="Rubini A."/>
            <person name="Sitrit Y."/>
            <person name="Splivallo R."/>
            <person name="Traeger S."/>
            <person name="Wang M."/>
            <person name="Zifcakova L."/>
            <person name="Wipf D."/>
            <person name="Zambonelli A."/>
            <person name="Paolocci F."/>
            <person name="Nowrousian M."/>
            <person name="Ottonello S."/>
            <person name="Baldrian P."/>
            <person name="Spatafora J.W."/>
            <person name="Henrissat B."/>
            <person name="Nagy L.G."/>
            <person name="Aury J.M."/>
            <person name="Wincker P."/>
            <person name="Grigoriev I.V."/>
            <person name="Bonfante P."/>
            <person name="Martin F.M."/>
        </authorList>
    </citation>
    <scope>NUCLEOTIDE SEQUENCE [LARGE SCALE GENOMIC DNA]</scope>
    <source>
        <strain evidence="5 6">120613-1</strain>
    </source>
</reference>
<keyword evidence="3" id="KW-1133">Transmembrane helix</keyword>
<dbReference type="InterPro" id="IPR051624">
    <property type="entry name" value="RMD1/Sad1-interacting"/>
</dbReference>
<feature type="region of interest" description="Disordered" evidence="2">
    <location>
        <begin position="1"/>
        <end position="67"/>
    </location>
</feature>
<gene>
    <name evidence="5" type="ORF">L873DRAFT_1802675</name>
</gene>
<name>A0A3N4JZ96_9PEZI</name>
<dbReference type="OrthoDB" id="18302at2759"/>
<dbReference type="SUPFAM" id="SSF47954">
    <property type="entry name" value="Cyclin-like"/>
    <property type="match status" value="1"/>
</dbReference>
<dbReference type="STRING" id="1336337.A0A3N4JZ96"/>
<keyword evidence="3" id="KW-0472">Membrane</keyword>
<comment type="similarity">
    <text evidence="1">Belongs to the RMD1/sif2 family.</text>
</comment>
<feature type="compositionally biased region" description="Pro residues" evidence="2">
    <location>
        <begin position="11"/>
        <end position="20"/>
    </location>
</feature>
<dbReference type="GO" id="GO:0005739">
    <property type="term" value="C:mitochondrion"/>
    <property type="evidence" value="ECO:0007669"/>
    <property type="project" value="UniProtKB-ARBA"/>
</dbReference>
<dbReference type="PANTHER" id="PTHR16255">
    <property type="entry name" value="REQUIRED FOR MEIOTIC NUCLEAR DIVISION PROTEIN 1 HOMOLOG"/>
    <property type="match status" value="1"/>
</dbReference>
<feature type="compositionally biased region" description="Low complexity" evidence="2">
    <location>
        <begin position="1"/>
        <end position="10"/>
    </location>
</feature>
<dbReference type="EMBL" id="ML120369">
    <property type="protein sequence ID" value="RPB02222.1"/>
    <property type="molecule type" value="Genomic_DNA"/>
</dbReference>
<dbReference type="PANTHER" id="PTHR16255:SF15">
    <property type="entry name" value="SPORULATION PROTEIN RMD1"/>
    <property type="match status" value="1"/>
</dbReference>
<feature type="domain" description="DUF155" evidence="4">
    <location>
        <begin position="238"/>
        <end position="410"/>
    </location>
</feature>
<proteinExistence type="inferred from homology"/>
<dbReference type="Proteomes" id="UP000276215">
    <property type="component" value="Unassembled WGS sequence"/>
</dbReference>
<feature type="compositionally biased region" description="Polar residues" evidence="2">
    <location>
        <begin position="40"/>
        <end position="52"/>
    </location>
</feature>
<evidence type="ECO:0000256" key="1">
    <source>
        <dbReference type="ARBA" id="ARBA00008306"/>
    </source>
</evidence>
<evidence type="ECO:0000313" key="5">
    <source>
        <dbReference type="EMBL" id="RPB02222.1"/>
    </source>
</evidence>
<evidence type="ECO:0000256" key="3">
    <source>
        <dbReference type="SAM" id="Phobius"/>
    </source>
</evidence>
<evidence type="ECO:0000313" key="6">
    <source>
        <dbReference type="Proteomes" id="UP000276215"/>
    </source>
</evidence>
<accession>A0A3N4JZ96</accession>
<evidence type="ECO:0000256" key="2">
    <source>
        <dbReference type="SAM" id="MobiDB-lite"/>
    </source>
</evidence>
<dbReference type="Pfam" id="PF02582">
    <property type="entry name" value="DUF155"/>
    <property type="match status" value="1"/>
</dbReference>
<dbReference type="InterPro" id="IPR036915">
    <property type="entry name" value="Cyclin-like_sf"/>
</dbReference>
<feature type="region of interest" description="Disordered" evidence="2">
    <location>
        <begin position="165"/>
        <end position="186"/>
    </location>
</feature>
<keyword evidence="3" id="KW-0812">Transmembrane</keyword>
<sequence>MSTTTMSTTTPTPPLPPSRGPNPAQSAPTNLPKGRRRSSSIHIQQTPYQQPHHTAKIGPQRTSKVSQKLKILPSPADQDEESGRDVYSQVTRIKDTTARRDAERLGKAERTHLPRVTAYATANAYKMENMMKFLKSRQTSRGTAPKQFDECIYTPFSYTYEARLREREQQQQQQQGQGQGQSEDLIDLGDSVGPLDVVENHGDAVGIDGNEVGMDEQDDRSLFNFVMAQNRSVESSEVFLFQYGVVVVWGMSVKDEKRFLKDIAKFESEKLGEEDVQVENFNYYVTSSYQPRIYNDFITLKDGGNYMIKLSISHAIAQSVKISLFEDLVDNTIEDTKSIPQDVATTGKVNMSRRDIMKHIGELFILRININLQGSVLDSPELMWAEPQLDPVYQAARSYLEINQRVSLLNQRLDVIGDLLQMLKEQMSHSQGEHLEWIVIVLIAAEILVAVINVVVDLLAGSD</sequence>
<dbReference type="AlphaFoldDB" id="A0A3N4JZ96"/>
<protein>
    <submittedName>
        <fullName evidence="5">DUF155-domain-containing protein</fullName>
    </submittedName>
</protein>
<keyword evidence="6" id="KW-1185">Reference proteome</keyword>